<dbReference type="AlphaFoldDB" id="A0AAW1XZV8"/>
<sequence length="282" mass="31898">MGDPNTNWHPSEEEQLCASWARVTVCPITGKCQAVNKLWQKVHADFAENWVGDLEKIRPPGALQSHFRNLKAYLKDWHNCLIVAKRRVQSGTNPMDDFIQAQTEFFQKRKKAFDKGGCWEAIKDHSSFKDPPMSPHEQSPLPSSGASQSETPINLDDEEGVEPLSPHARPMGQKQAKELKRKGKKAQASVEEMAIAIRSIAETNQASVDLIKKRDEDNRNIAMRYLALEEAKEDERIMSKDTSNMTPPSKAWWKKRKSEVKAKTMSESGSSGCYIPEFDAQE</sequence>
<feature type="domain" description="No apical meristem-associated C-terminal" evidence="2">
    <location>
        <begin position="111"/>
        <end position="259"/>
    </location>
</feature>
<comment type="caution">
    <text evidence="3">The sequence shown here is derived from an EMBL/GenBank/DDBJ whole genome shotgun (WGS) entry which is preliminary data.</text>
</comment>
<feature type="region of interest" description="Disordered" evidence="1">
    <location>
        <begin position="124"/>
        <end position="187"/>
    </location>
</feature>
<dbReference type="Proteomes" id="UP001457282">
    <property type="component" value="Unassembled WGS sequence"/>
</dbReference>
<dbReference type="PANTHER" id="PTHR45023:SF4">
    <property type="entry name" value="GLYCINE-RICH PROTEIN-RELATED"/>
    <property type="match status" value="1"/>
</dbReference>
<evidence type="ECO:0000259" key="2">
    <source>
        <dbReference type="Pfam" id="PF14303"/>
    </source>
</evidence>
<evidence type="ECO:0000313" key="4">
    <source>
        <dbReference type="Proteomes" id="UP001457282"/>
    </source>
</evidence>
<dbReference type="Pfam" id="PF14303">
    <property type="entry name" value="NAM-associated"/>
    <property type="match status" value="1"/>
</dbReference>
<name>A0AAW1XZV8_RUBAR</name>
<gene>
    <name evidence="3" type="ORF">M0R45_007322</name>
</gene>
<evidence type="ECO:0000313" key="3">
    <source>
        <dbReference type="EMBL" id="KAK9941620.1"/>
    </source>
</evidence>
<evidence type="ECO:0000256" key="1">
    <source>
        <dbReference type="SAM" id="MobiDB-lite"/>
    </source>
</evidence>
<proteinExistence type="predicted"/>
<accession>A0AAW1XZV8</accession>
<feature type="region of interest" description="Disordered" evidence="1">
    <location>
        <begin position="263"/>
        <end position="282"/>
    </location>
</feature>
<organism evidence="3 4">
    <name type="scientific">Rubus argutus</name>
    <name type="common">Southern blackberry</name>
    <dbReference type="NCBI Taxonomy" id="59490"/>
    <lineage>
        <taxon>Eukaryota</taxon>
        <taxon>Viridiplantae</taxon>
        <taxon>Streptophyta</taxon>
        <taxon>Embryophyta</taxon>
        <taxon>Tracheophyta</taxon>
        <taxon>Spermatophyta</taxon>
        <taxon>Magnoliopsida</taxon>
        <taxon>eudicotyledons</taxon>
        <taxon>Gunneridae</taxon>
        <taxon>Pentapetalae</taxon>
        <taxon>rosids</taxon>
        <taxon>fabids</taxon>
        <taxon>Rosales</taxon>
        <taxon>Rosaceae</taxon>
        <taxon>Rosoideae</taxon>
        <taxon>Rosoideae incertae sedis</taxon>
        <taxon>Rubus</taxon>
    </lineage>
</organism>
<reference evidence="3 4" key="1">
    <citation type="journal article" date="2023" name="G3 (Bethesda)">
        <title>A chromosome-length genome assembly and annotation of blackberry (Rubus argutus, cv. 'Hillquist').</title>
        <authorList>
            <person name="Bruna T."/>
            <person name="Aryal R."/>
            <person name="Dudchenko O."/>
            <person name="Sargent D.J."/>
            <person name="Mead D."/>
            <person name="Buti M."/>
            <person name="Cavallini A."/>
            <person name="Hytonen T."/>
            <person name="Andres J."/>
            <person name="Pham M."/>
            <person name="Weisz D."/>
            <person name="Mascagni F."/>
            <person name="Usai G."/>
            <person name="Natali L."/>
            <person name="Bassil N."/>
            <person name="Fernandez G.E."/>
            <person name="Lomsadze A."/>
            <person name="Armour M."/>
            <person name="Olukolu B."/>
            <person name="Poorten T."/>
            <person name="Britton C."/>
            <person name="Davik J."/>
            <person name="Ashrafi H."/>
            <person name="Aiden E.L."/>
            <person name="Borodovsky M."/>
            <person name="Worthington M."/>
        </authorList>
    </citation>
    <scope>NUCLEOTIDE SEQUENCE [LARGE SCALE GENOMIC DNA]</scope>
    <source>
        <strain evidence="3">PI 553951</strain>
    </source>
</reference>
<dbReference type="InterPro" id="IPR029466">
    <property type="entry name" value="NAM-associated_C"/>
</dbReference>
<protein>
    <recommendedName>
        <fullName evidence="2">No apical meristem-associated C-terminal domain-containing protein</fullName>
    </recommendedName>
</protein>
<dbReference type="PANTHER" id="PTHR45023">
    <property type="match status" value="1"/>
</dbReference>
<feature type="compositionally biased region" description="Polar residues" evidence="1">
    <location>
        <begin position="136"/>
        <end position="152"/>
    </location>
</feature>
<keyword evidence="4" id="KW-1185">Reference proteome</keyword>
<dbReference type="EMBL" id="JBEDUW010000002">
    <property type="protein sequence ID" value="KAK9941620.1"/>
    <property type="molecule type" value="Genomic_DNA"/>
</dbReference>